<reference evidence="1 2" key="2">
    <citation type="journal article" date="2010" name="J. Bacteriol.">
        <title>Complete genome sequence of Beijerinckia indica subsp. indica.</title>
        <authorList>
            <person name="Tamas I."/>
            <person name="Dedysh S.N."/>
            <person name="Liesack W."/>
            <person name="Stott M.B."/>
            <person name="Alam M."/>
            <person name="Murrell J.C."/>
            <person name="Dunfield P.F."/>
        </authorList>
    </citation>
    <scope>NUCLEOTIDE SEQUENCE [LARGE SCALE GENOMIC DNA]</scope>
    <source>
        <strain evidence="2">ATCC 9039 / DSM 1715 / NCIMB 8712</strain>
    </source>
</reference>
<organism evidence="1 2">
    <name type="scientific">Beijerinckia indica subsp. indica (strain ATCC 9039 / DSM 1715 / NCIMB 8712)</name>
    <dbReference type="NCBI Taxonomy" id="395963"/>
    <lineage>
        <taxon>Bacteria</taxon>
        <taxon>Pseudomonadati</taxon>
        <taxon>Pseudomonadota</taxon>
        <taxon>Alphaproteobacteria</taxon>
        <taxon>Hyphomicrobiales</taxon>
        <taxon>Beijerinckiaceae</taxon>
        <taxon>Beijerinckia</taxon>
    </lineage>
</organism>
<dbReference type="Proteomes" id="UP000001695">
    <property type="component" value="Chromosome"/>
</dbReference>
<sequence length="230" mass="22643">MCRPCLRVPHWPVRHRGRPWAISLPWMVSQGMASQGTASQVFPWRRSNISGVAGIIAGTSTAGRDLAGIGADIIGVRGVAGAEAMAGEAGACRAVVRVTIGDAAMAGGAAMVGVRTAGKGAGTIAAAVRIGMAAVVATRADKVGKAAVTTVAVKVVVVKGAAKTRAADVKVAVVKGEVVKGEVGSAVAVRGTGKAAVAAKAVVAKGDIAAAKVVAAVKAAVVRGVVITRT</sequence>
<protein>
    <submittedName>
        <fullName evidence="1">Uncharacterized protein</fullName>
    </submittedName>
</protein>
<dbReference type="EMBL" id="CP001016">
    <property type="protein sequence ID" value="ACB96706.1"/>
    <property type="molecule type" value="Genomic_DNA"/>
</dbReference>
<evidence type="ECO:0000313" key="2">
    <source>
        <dbReference type="Proteomes" id="UP000001695"/>
    </source>
</evidence>
<dbReference type="KEGG" id="bid:Bind_3145"/>
<keyword evidence="2" id="KW-1185">Reference proteome</keyword>
<evidence type="ECO:0000313" key="1">
    <source>
        <dbReference type="EMBL" id="ACB96706.1"/>
    </source>
</evidence>
<dbReference type="AlphaFoldDB" id="B2ICA9"/>
<gene>
    <name evidence="1" type="ordered locus">Bind_3145</name>
</gene>
<reference evidence="2" key="1">
    <citation type="submission" date="2008-03" db="EMBL/GenBank/DDBJ databases">
        <title>Complete sequence of chromosome of Beijerinckia indica subsp. indica ATCC 9039.</title>
        <authorList>
            <consortium name="US DOE Joint Genome Institute"/>
            <person name="Copeland A."/>
            <person name="Lucas S."/>
            <person name="Lapidus A."/>
            <person name="Glavina del Rio T."/>
            <person name="Dalin E."/>
            <person name="Tice H."/>
            <person name="Bruce D."/>
            <person name="Goodwin L."/>
            <person name="Pitluck S."/>
            <person name="LaButti K."/>
            <person name="Schmutz J."/>
            <person name="Larimer F."/>
            <person name="Land M."/>
            <person name="Hauser L."/>
            <person name="Kyrpides N."/>
            <person name="Mikhailova N."/>
            <person name="Dunfield P.F."/>
            <person name="Dedysh S.N."/>
            <person name="Liesack W."/>
            <person name="Saw J.H."/>
            <person name="Alam M."/>
            <person name="Chen Y."/>
            <person name="Murrell J.C."/>
            <person name="Richardson P."/>
        </authorList>
    </citation>
    <scope>NUCLEOTIDE SEQUENCE [LARGE SCALE GENOMIC DNA]</scope>
    <source>
        <strain evidence="2">ATCC 9039 / DSM 1715 / NCIMB 8712</strain>
    </source>
</reference>
<accession>B2ICA9</accession>
<name>B2ICA9_BEII9</name>
<proteinExistence type="predicted"/>
<dbReference type="HOGENOM" id="CLU_1202890_0_0_5"/>